<feature type="transmembrane region" description="Helical" evidence="5">
    <location>
        <begin position="80"/>
        <end position="100"/>
    </location>
</feature>
<feature type="transmembrane region" description="Helical" evidence="5">
    <location>
        <begin position="302"/>
        <end position="319"/>
    </location>
</feature>
<organism evidence="6 7">
    <name type="scientific">Solobacterium moorei</name>
    <dbReference type="NCBI Taxonomy" id="102148"/>
    <lineage>
        <taxon>Bacteria</taxon>
        <taxon>Bacillati</taxon>
        <taxon>Bacillota</taxon>
        <taxon>Erysipelotrichia</taxon>
        <taxon>Erysipelotrichales</taxon>
        <taxon>Erysipelotrichaceae</taxon>
        <taxon>Solobacterium</taxon>
    </lineage>
</organism>
<proteinExistence type="predicted"/>
<dbReference type="Pfam" id="PF00939">
    <property type="entry name" value="Na_sulph_symp"/>
    <property type="match status" value="1"/>
</dbReference>
<evidence type="ECO:0000256" key="1">
    <source>
        <dbReference type="ARBA" id="ARBA00004141"/>
    </source>
</evidence>
<comment type="subcellular location">
    <subcellularLocation>
        <location evidence="1">Membrane</location>
        <topology evidence="1">Multi-pass membrane protein</topology>
    </subcellularLocation>
</comment>
<evidence type="ECO:0000313" key="7">
    <source>
        <dbReference type="Proteomes" id="UP000284731"/>
    </source>
</evidence>
<feature type="transmembrane region" description="Helical" evidence="5">
    <location>
        <begin position="171"/>
        <end position="193"/>
    </location>
</feature>
<keyword evidence="3 5" id="KW-1133">Transmembrane helix</keyword>
<dbReference type="AlphaFoldDB" id="A0A412PIA1"/>
<dbReference type="GO" id="GO:0022857">
    <property type="term" value="F:transmembrane transporter activity"/>
    <property type="evidence" value="ECO:0007669"/>
    <property type="project" value="InterPro"/>
</dbReference>
<accession>A0A412PIA1</accession>
<name>A0A412PIA1_9FIRM</name>
<gene>
    <name evidence="6" type="ORF">DWX20_02080</name>
</gene>
<feature type="transmembrane region" description="Helical" evidence="5">
    <location>
        <begin position="461"/>
        <end position="482"/>
    </location>
</feature>
<feature type="transmembrane region" description="Helical" evidence="5">
    <location>
        <begin position="123"/>
        <end position="150"/>
    </location>
</feature>
<feature type="transmembrane region" description="Helical" evidence="5">
    <location>
        <begin position="403"/>
        <end position="425"/>
    </location>
</feature>
<protein>
    <submittedName>
        <fullName evidence="6">SLC13 family permease</fullName>
    </submittedName>
</protein>
<feature type="transmembrane region" description="Helical" evidence="5">
    <location>
        <begin position="265"/>
        <end position="287"/>
    </location>
</feature>
<comment type="caution">
    <text evidence="6">The sequence shown here is derived from an EMBL/GenBank/DDBJ whole genome shotgun (WGS) entry which is preliminary data.</text>
</comment>
<dbReference type="GO" id="GO:0005886">
    <property type="term" value="C:plasma membrane"/>
    <property type="evidence" value="ECO:0007669"/>
    <property type="project" value="TreeGrafter"/>
</dbReference>
<evidence type="ECO:0000256" key="4">
    <source>
        <dbReference type="ARBA" id="ARBA00023136"/>
    </source>
</evidence>
<feature type="transmembrane region" description="Helical" evidence="5">
    <location>
        <begin position="372"/>
        <end position="391"/>
    </location>
</feature>
<dbReference type="InterPro" id="IPR001898">
    <property type="entry name" value="SLC13A/DASS"/>
</dbReference>
<sequence>MNKSNRKRNIIIIISMLLMFGMRFLPALPGLSASGMQVLGIFAGTLLLWLTIAIDWPSILLIGALAFVPELKIGTILSGAYGGTIVVFLMFTFVVTYALSKTSYIKRIALLFINSNLAMKGPWMFIALYFASILVIGSFISPTVLFFVYLPILEEIYVLLKLKKGDKFASVLMMGTVIMCGISSGMTPIAHVFPVIAMNAYTELYGSVIHYGSYMLAAIPVGILTAFITLLVFRYVINPDTSLFVNYEKKKIYVDQEKPTRAENFVLAVFILVVCMWVLPNLCMHIIKDGPIFVGLKYLDKLGTAFPPLVGIVLLSILTDEGKPLLNFGEAMSKGVSWPSLIMCAGTTALGAAITNSDIGVTAWISGGLSPITSYLPVMIMVLIFILWAAIQTNLSSNMVTATVVSAAALAVTANITAVNVAALIVNIGMMSAFAFATPPAMPCVAIAVSSGWTNTKQMMVYGFIIMVVAVIISTLVGYPIAAALL</sequence>
<feature type="transmembrane region" description="Helical" evidence="5">
    <location>
        <begin position="431"/>
        <end position="449"/>
    </location>
</feature>
<dbReference type="PANTHER" id="PTHR10283">
    <property type="entry name" value="SOLUTE CARRIER FAMILY 13 MEMBER"/>
    <property type="match status" value="1"/>
</dbReference>
<evidence type="ECO:0000256" key="2">
    <source>
        <dbReference type="ARBA" id="ARBA00022692"/>
    </source>
</evidence>
<evidence type="ECO:0000256" key="3">
    <source>
        <dbReference type="ARBA" id="ARBA00022989"/>
    </source>
</evidence>
<feature type="transmembrane region" description="Helical" evidence="5">
    <location>
        <begin position="340"/>
        <end position="366"/>
    </location>
</feature>
<feature type="transmembrane region" description="Helical" evidence="5">
    <location>
        <begin position="213"/>
        <end position="237"/>
    </location>
</feature>
<dbReference type="RefSeq" id="WP_118764290.1">
    <property type="nucleotide sequence ID" value="NZ_CABJCF010000001.1"/>
</dbReference>
<dbReference type="Proteomes" id="UP000284731">
    <property type="component" value="Unassembled WGS sequence"/>
</dbReference>
<keyword evidence="2 5" id="KW-0812">Transmembrane</keyword>
<feature type="transmembrane region" description="Helical" evidence="5">
    <location>
        <begin position="46"/>
        <end position="68"/>
    </location>
</feature>
<feature type="transmembrane region" description="Helical" evidence="5">
    <location>
        <begin position="9"/>
        <end position="26"/>
    </location>
</feature>
<evidence type="ECO:0000313" key="6">
    <source>
        <dbReference type="EMBL" id="RGT57863.1"/>
    </source>
</evidence>
<reference evidence="6 7" key="1">
    <citation type="submission" date="2018-08" db="EMBL/GenBank/DDBJ databases">
        <title>A genome reference for cultivated species of the human gut microbiota.</title>
        <authorList>
            <person name="Zou Y."/>
            <person name="Xue W."/>
            <person name="Luo G."/>
        </authorList>
    </citation>
    <scope>NUCLEOTIDE SEQUENCE [LARGE SCALE GENOMIC DNA]</scope>
    <source>
        <strain evidence="6 7">AF18-46</strain>
    </source>
</reference>
<keyword evidence="4 5" id="KW-0472">Membrane</keyword>
<evidence type="ECO:0000256" key="5">
    <source>
        <dbReference type="SAM" id="Phobius"/>
    </source>
</evidence>
<dbReference type="EMBL" id="QRWX01000001">
    <property type="protein sequence ID" value="RGT57863.1"/>
    <property type="molecule type" value="Genomic_DNA"/>
</dbReference>